<dbReference type="SUPFAM" id="SSF51735">
    <property type="entry name" value="NAD(P)-binding Rossmann-fold domains"/>
    <property type="match status" value="1"/>
</dbReference>
<keyword evidence="2 4" id="KW-0560">Oxidoreductase</keyword>
<dbReference type="AlphaFoldDB" id="A0A644TZC9"/>
<comment type="caution">
    <text evidence="4">The sequence shown here is derived from an EMBL/GenBank/DDBJ whole genome shotgun (WGS) entry which is preliminary data.</text>
</comment>
<dbReference type="PROSITE" id="PS00061">
    <property type="entry name" value="ADH_SHORT"/>
    <property type="match status" value="1"/>
</dbReference>
<sequence length="289" mass="31198">MRWEDAKKSANIVLIKKSPLVRGKVVIITGGSSGIGLALAQEFGRLGAFVVISARNRERLDQAAADLRWEGAEVLAVQADVSREEDCKSLIDKTIAEKGRIDVLVNNAGLSMRAAFKDTDLSVIKTLMDVNFWGTVYCTKFALPWLLETKGSVVGIISVAGYIGLPGRTGYSASKFAIRGFLDTLRCENLKTGLHVLVAAPGFTATNIRQAALLGNGHPQGTTPRDEGKMMSAGKAAKKIVKATIRRKNELVLTLIEGKLAVLLNRFFPGLVSHLTYNHMAKEPAAPVK</sequence>
<dbReference type="GO" id="GO:0016491">
    <property type="term" value="F:oxidoreductase activity"/>
    <property type="evidence" value="ECO:0007669"/>
    <property type="project" value="UniProtKB-KW"/>
</dbReference>
<dbReference type="PRINTS" id="PR00081">
    <property type="entry name" value="GDHRDH"/>
</dbReference>
<evidence type="ECO:0000313" key="4">
    <source>
        <dbReference type="EMBL" id="MPL72250.1"/>
    </source>
</evidence>
<evidence type="ECO:0000256" key="2">
    <source>
        <dbReference type="ARBA" id="ARBA00023002"/>
    </source>
</evidence>
<name>A0A644TZC9_9ZZZZ</name>
<dbReference type="InterPro" id="IPR057326">
    <property type="entry name" value="KR_dom"/>
</dbReference>
<dbReference type="InterPro" id="IPR020904">
    <property type="entry name" value="Sc_DH/Rdtase_CS"/>
</dbReference>
<dbReference type="GO" id="GO:0016020">
    <property type="term" value="C:membrane"/>
    <property type="evidence" value="ECO:0007669"/>
    <property type="project" value="TreeGrafter"/>
</dbReference>
<dbReference type="SMART" id="SM00822">
    <property type="entry name" value="PKS_KR"/>
    <property type="match status" value="1"/>
</dbReference>
<reference evidence="4" key="1">
    <citation type="submission" date="2019-08" db="EMBL/GenBank/DDBJ databases">
        <authorList>
            <person name="Kucharzyk K."/>
            <person name="Murdoch R.W."/>
            <person name="Higgins S."/>
            <person name="Loffler F."/>
        </authorList>
    </citation>
    <scope>NUCLEOTIDE SEQUENCE</scope>
</reference>
<dbReference type="PANTHER" id="PTHR44196">
    <property type="entry name" value="DEHYDROGENASE/REDUCTASE SDR FAMILY MEMBER 7B"/>
    <property type="match status" value="1"/>
</dbReference>
<protein>
    <submittedName>
        <fullName evidence="4">Putative oxidoreductase SadH</fullName>
        <ecNumber evidence="4">1.-.-.-</ecNumber>
    </submittedName>
</protein>
<dbReference type="NCBIfam" id="NF004825">
    <property type="entry name" value="PRK06181.1"/>
    <property type="match status" value="1"/>
</dbReference>
<dbReference type="PANTHER" id="PTHR44196:SF1">
    <property type="entry name" value="DEHYDROGENASE_REDUCTASE SDR FAMILY MEMBER 7B"/>
    <property type="match status" value="1"/>
</dbReference>
<dbReference type="Gene3D" id="3.40.50.720">
    <property type="entry name" value="NAD(P)-binding Rossmann-like Domain"/>
    <property type="match status" value="1"/>
</dbReference>
<evidence type="ECO:0000256" key="1">
    <source>
        <dbReference type="ARBA" id="ARBA00006484"/>
    </source>
</evidence>
<dbReference type="PRINTS" id="PR00080">
    <property type="entry name" value="SDRFAMILY"/>
</dbReference>
<organism evidence="4">
    <name type="scientific">bioreactor metagenome</name>
    <dbReference type="NCBI Taxonomy" id="1076179"/>
    <lineage>
        <taxon>unclassified sequences</taxon>
        <taxon>metagenomes</taxon>
        <taxon>ecological metagenomes</taxon>
    </lineage>
</organism>
<proteinExistence type="inferred from homology"/>
<accession>A0A644TZC9</accession>
<gene>
    <name evidence="4" type="primary">sadH_2</name>
    <name evidence="4" type="ORF">SDC9_18031</name>
</gene>
<dbReference type="Pfam" id="PF00106">
    <property type="entry name" value="adh_short"/>
    <property type="match status" value="1"/>
</dbReference>
<dbReference type="EMBL" id="VSSQ01000064">
    <property type="protein sequence ID" value="MPL72250.1"/>
    <property type="molecule type" value="Genomic_DNA"/>
</dbReference>
<evidence type="ECO:0000259" key="3">
    <source>
        <dbReference type="SMART" id="SM00822"/>
    </source>
</evidence>
<dbReference type="EC" id="1.-.-.-" evidence="4"/>
<dbReference type="InterPro" id="IPR036291">
    <property type="entry name" value="NAD(P)-bd_dom_sf"/>
</dbReference>
<dbReference type="InterPro" id="IPR002347">
    <property type="entry name" value="SDR_fam"/>
</dbReference>
<feature type="domain" description="Ketoreductase" evidence="3">
    <location>
        <begin position="24"/>
        <end position="206"/>
    </location>
</feature>
<comment type="similarity">
    <text evidence="1">Belongs to the short-chain dehydrogenases/reductases (SDR) family.</text>
</comment>